<keyword evidence="5" id="KW-0808">Transferase</keyword>
<evidence type="ECO:0000256" key="4">
    <source>
        <dbReference type="ARBA" id="ARBA00022576"/>
    </source>
</evidence>
<dbReference type="SUPFAM" id="SSF53383">
    <property type="entry name" value="PLP-dependent transferases"/>
    <property type="match status" value="1"/>
</dbReference>
<organism evidence="11 12">
    <name type="scientific">Steinernema carpocapsae</name>
    <name type="common">Entomopathogenic nematode</name>
    <dbReference type="NCBI Taxonomy" id="34508"/>
    <lineage>
        <taxon>Eukaryota</taxon>
        <taxon>Metazoa</taxon>
        <taxon>Ecdysozoa</taxon>
        <taxon>Nematoda</taxon>
        <taxon>Chromadorea</taxon>
        <taxon>Rhabditida</taxon>
        <taxon>Tylenchina</taxon>
        <taxon>Panagrolaimomorpha</taxon>
        <taxon>Strongyloidoidea</taxon>
        <taxon>Steinernematidae</taxon>
        <taxon>Steinernema</taxon>
    </lineage>
</organism>
<dbReference type="GO" id="GO:0008453">
    <property type="term" value="F:alanine-glyoxylate transaminase activity"/>
    <property type="evidence" value="ECO:0007669"/>
    <property type="project" value="UniProtKB-EC"/>
</dbReference>
<dbReference type="InterPro" id="IPR015421">
    <property type="entry name" value="PyrdxlP-dep_Trfase_major"/>
</dbReference>
<dbReference type="Pfam" id="PF00266">
    <property type="entry name" value="Aminotran_5"/>
    <property type="match status" value="1"/>
</dbReference>
<evidence type="ECO:0000256" key="9">
    <source>
        <dbReference type="SAM" id="MobiDB-lite"/>
    </source>
</evidence>
<feature type="domain" description="Aminotransferase class V" evidence="10">
    <location>
        <begin position="102"/>
        <end position="405"/>
    </location>
</feature>
<evidence type="ECO:0000256" key="5">
    <source>
        <dbReference type="ARBA" id="ARBA00022679"/>
    </source>
</evidence>
<keyword evidence="6" id="KW-0663">Pyridoxal phosphate</keyword>
<comment type="caution">
    <text evidence="11">The sequence shown here is derived from an EMBL/GenBank/DDBJ whole genome shotgun (WGS) entry which is preliminary data.</text>
</comment>
<evidence type="ECO:0000259" key="10">
    <source>
        <dbReference type="Pfam" id="PF00266"/>
    </source>
</evidence>
<dbReference type="PANTHER" id="PTHR21152:SF40">
    <property type="entry name" value="ALANINE--GLYOXYLATE AMINOTRANSFERASE"/>
    <property type="match status" value="1"/>
</dbReference>
<sequence>MILKPAMMRIPLRQALQLPARCAGTLDVPLGSRSSLQPLLPEKKTVRSSSRMATATQPKAQRVEPPVELVQSAYVPSIRLYGPGPSNMPESVRQSLSAPLLGHLHPQFLNIMNDVRKGLQYIFQTQNKLTFALSGTGHAGMECAFVNLCERGEKVLIVKNGVWGVRAADLAKRLDLDVSVLDVPEGEAADLEVFSKTVKNLRPAAVFICHGESSTGVAHPLQGFGEVCRDAGSLLIVDTVASLGGAPFLCDDLLVDCVYSATQKCLNAPPGLAPMSFNNRAIERIKNRKNRVPSFYFDVLEIGNYWGCFEDPPRYHHTAPISTVYSLRAALANLVQEGIEASVQRHKDNSEFFYGLLESNGLELFVTKPEIRLACLTTIKVPEDVAWKDVNDALMKKGVEISGGLGPTVGKVWRIGTFGENCQRDKVEKVGKMFVEEINSRRK</sequence>
<dbReference type="Gene3D" id="3.90.1150.10">
    <property type="entry name" value="Aspartate Aminotransferase, domain 1"/>
    <property type="match status" value="1"/>
</dbReference>
<dbReference type="GO" id="GO:0004760">
    <property type="term" value="F:L-serine-pyruvate transaminase activity"/>
    <property type="evidence" value="ECO:0007669"/>
    <property type="project" value="TreeGrafter"/>
</dbReference>
<evidence type="ECO:0000313" key="12">
    <source>
        <dbReference type="Proteomes" id="UP000298663"/>
    </source>
</evidence>
<feature type="compositionally biased region" description="Polar residues" evidence="9">
    <location>
        <begin position="47"/>
        <end position="59"/>
    </location>
</feature>
<dbReference type="Gene3D" id="3.40.640.10">
    <property type="entry name" value="Type I PLP-dependent aspartate aminotransferase-like (Major domain)"/>
    <property type="match status" value="1"/>
</dbReference>
<dbReference type="STRING" id="34508.A0A4U8UR80"/>
<dbReference type="FunFam" id="3.40.640.10:FF:000027">
    <property type="entry name" value="Serine--pyruvate aminotransferase, mitochondrial"/>
    <property type="match status" value="1"/>
</dbReference>
<dbReference type="OrthoDB" id="7403325at2759"/>
<proteinExistence type="inferred from homology"/>
<dbReference type="EC" id="2.6.1.44" evidence="3"/>
<evidence type="ECO:0000256" key="1">
    <source>
        <dbReference type="ARBA" id="ARBA00001933"/>
    </source>
</evidence>
<dbReference type="PANTHER" id="PTHR21152">
    <property type="entry name" value="AMINOTRANSFERASE CLASS V"/>
    <property type="match status" value="1"/>
</dbReference>
<feature type="region of interest" description="Disordered" evidence="9">
    <location>
        <begin position="38"/>
        <end position="62"/>
    </location>
</feature>
<dbReference type="InterPro" id="IPR015422">
    <property type="entry name" value="PyrdxlP-dep_Trfase_small"/>
</dbReference>
<dbReference type="PROSITE" id="PS00595">
    <property type="entry name" value="AA_TRANSFER_CLASS_5"/>
    <property type="match status" value="1"/>
</dbReference>
<dbReference type="AlphaFoldDB" id="A0A4U8UR80"/>
<comment type="cofactor">
    <cofactor evidence="1 8">
        <name>pyridoxal 5'-phosphate</name>
        <dbReference type="ChEBI" id="CHEBI:597326"/>
    </cofactor>
</comment>
<dbReference type="InterPro" id="IPR000192">
    <property type="entry name" value="Aminotrans_V_dom"/>
</dbReference>
<dbReference type="GO" id="GO:0019265">
    <property type="term" value="P:glycine biosynthetic process, by transamination of glyoxylate"/>
    <property type="evidence" value="ECO:0007669"/>
    <property type="project" value="TreeGrafter"/>
</dbReference>
<accession>A0A4U8UR80</accession>
<keyword evidence="12" id="KW-1185">Reference proteome</keyword>
<reference evidence="11 12" key="2">
    <citation type="journal article" date="2019" name="G3 (Bethesda)">
        <title>Hybrid Assembly of the Genome of the Entomopathogenic Nematode Steinernema carpocapsae Identifies the X-Chromosome.</title>
        <authorList>
            <person name="Serra L."/>
            <person name="Macchietto M."/>
            <person name="Macias-Munoz A."/>
            <person name="McGill C.J."/>
            <person name="Rodriguez I.M."/>
            <person name="Rodriguez B."/>
            <person name="Murad R."/>
            <person name="Mortazavi A."/>
        </authorList>
    </citation>
    <scope>NUCLEOTIDE SEQUENCE [LARGE SCALE GENOMIC DNA]</scope>
    <source>
        <strain evidence="11 12">ALL</strain>
    </source>
</reference>
<dbReference type="GO" id="GO:0005777">
    <property type="term" value="C:peroxisome"/>
    <property type="evidence" value="ECO:0007669"/>
    <property type="project" value="TreeGrafter"/>
</dbReference>
<evidence type="ECO:0000256" key="2">
    <source>
        <dbReference type="ARBA" id="ARBA00009236"/>
    </source>
</evidence>
<comment type="similarity">
    <text evidence="2 7">Belongs to the class-V pyridoxal-phosphate-dependent aminotransferase family.</text>
</comment>
<evidence type="ECO:0000256" key="8">
    <source>
        <dbReference type="RuleBase" id="RU004504"/>
    </source>
</evidence>
<evidence type="ECO:0000313" key="11">
    <source>
        <dbReference type="EMBL" id="TMS35601.1"/>
    </source>
</evidence>
<protein>
    <recommendedName>
        <fullName evidence="3">alanine--glyoxylate transaminase</fullName>
        <ecNumber evidence="3">2.6.1.44</ecNumber>
    </recommendedName>
</protein>
<reference evidence="11 12" key="1">
    <citation type="journal article" date="2015" name="Genome Biol.">
        <title>Comparative genomics of Steinernema reveals deeply conserved gene regulatory networks.</title>
        <authorList>
            <person name="Dillman A.R."/>
            <person name="Macchietto M."/>
            <person name="Porter C.F."/>
            <person name="Rogers A."/>
            <person name="Williams B."/>
            <person name="Antoshechkin I."/>
            <person name="Lee M.M."/>
            <person name="Goodwin Z."/>
            <person name="Lu X."/>
            <person name="Lewis E.E."/>
            <person name="Goodrich-Blair H."/>
            <person name="Stock S.P."/>
            <person name="Adams B.J."/>
            <person name="Sternberg P.W."/>
            <person name="Mortazavi A."/>
        </authorList>
    </citation>
    <scope>NUCLEOTIDE SEQUENCE [LARGE SCALE GENOMIC DNA]</scope>
    <source>
        <strain evidence="11 12">ALL</strain>
    </source>
</reference>
<keyword evidence="4" id="KW-0032">Aminotransferase</keyword>
<gene>
    <name evidence="11" type="ORF">L596_002969</name>
</gene>
<dbReference type="Proteomes" id="UP000298663">
    <property type="component" value="Chromosome X"/>
</dbReference>
<dbReference type="InterPro" id="IPR015424">
    <property type="entry name" value="PyrdxlP-dep_Trfase"/>
</dbReference>
<dbReference type="EMBL" id="CM016762">
    <property type="protein sequence ID" value="TMS35601.1"/>
    <property type="molecule type" value="Genomic_DNA"/>
</dbReference>
<evidence type="ECO:0000256" key="7">
    <source>
        <dbReference type="RuleBase" id="RU004075"/>
    </source>
</evidence>
<name>A0A4U8UR80_STECR</name>
<dbReference type="InterPro" id="IPR020578">
    <property type="entry name" value="Aminotrans_V_PyrdxlP_BS"/>
</dbReference>
<evidence type="ECO:0000256" key="3">
    <source>
        <dbReference type="ARBA" id="ARBA00013049"/>
    </source>
</evidence>
<evidence type="ECO:0000256" key="6">
    <source>
        <dbReference type="ARBA" id="ARBA00022898"/>
    </source>
</evidence>
<dbReference type="EMBL" id="AZBU02000001">
    <property type="protein sequence ID" value="TMS35601.1"/>
    <property type="molecule type" value="Genomic_DNA"/>
</dbReference>